<sequence length="95" mass="10589">MGDVSDNSNSGMTIAKGGSRTAELISPKHMDIEGYKVQSEMVTEGFDRLITGREERNESRGCSPEPEFCGLWFQTSGFSFIYKAKYTDYSGQLDN</sequence>
<gene>
    <name evidence="2" type="ORF">DCAR_028437</name>
    <name evidence="3" type="ORF">DCAR_0831108</name>
</gene>
<reference evidence="3" key="2">
    <citation type="submission" date="2022-03" db="EMBL/GenBank/DDBJ databases">
        <title>Draft title - Genomic analysis of global carrot germplasm unveils the trajectory of domestication and the origin of high carotenoid orange carrot.</title>
        <authorList>
            <person name="Iorizzo M."/>
            <person name="Ellison S."/>
            <person name="Senalik D."/>
            <person name="Macko-Podgorni A."/>
            <person name="Grzebelus D."/>
            <person name="Bostan H."/>
            <person name="Rolling W."/>
            <person name="Curaba J."/>
            <person name="Simon P."/>
        </authorList>
    </citation>
    <scope>NUCLEOTIDE SEQUENCE</scope>
    <source>
        <tissue evidence="3">Leaf</tissue>
    </source>
</reference>
<protein>
    <submittedName>
        <fullName evidence="2">Uncharacterized protein</fullName>
    </submittedName>
</protein>
<dbReference type="Gramene" id="KZM84269">
    <property type="protein sequence ID" value="KZM84269"/>
    <property type="gene ID" value="DCAR_028437"/>
</dbReference>
<feature type="compositionally biased region" description="Polar residues" evidence="1">
    <location>
        <begin position="1"/>
        <end position="12"/>
    </location>
</feature>
<dbReference type="Proteomes" id="UP000077755">
    <property type="component" value="Chromosome 8"/>
</dbReference>
<evidence type="ECO:0000313" key="2">
    <source>
        <dbReference type="EMBL" id="KZM84269.1"/>
    </source>
</evidence>
<reference evidence="2" key="1">
    <citation type="journal article" date="2016" name="Nat. Genet.">
        <title>A high-quality carrot genome assembly provides new insights into carotenoid accumulation and asterid genome evolution.</title>
        <authorList>
            <person name="Iorizzo M."/>
            <person name="Ellison S."/>
            <person name="Senalik D."/>
            <person name="Zeng P."/>
            <person name="Satapoomin P."/>
            <person name="Huang J."/>
            <person name="Bowman M."/>
            <person name="Iovene M."/>
            <person name="Sanseverino W."/>
            <person name="Cavagnaro P."/>
            <person name="Yildiz M."/>
            <person name="Macko-Podgorni A."/>
            <person name="Moranska E."/>
            <person name="Grzebelus E."/>
            <person name="Grzebelus D."/>
            <person name="Ashrafi H."/>
            <person name="Zheng Z."/>
            <person name="Cheng S."/>
            <person name="Spooner D."/>
            <person name="Van Deynze A."/>
            <person name="Simon P."/>
        </authorList>
    </citation>
    <scope>NUCLEOTIDE SEQUENCE [LARGE SCALE GENOMIC DNA]</scope>
    <source>
        <tissue evidence="2">Leaf</tissue>
    </source>
</reference>
<keyword evidence="4" id="KW-1185">Reference proteome</keyword>
<accession>A0A175YL01</accession>
<dbReference type="EMBL" id="LNRQ01000008">
    <property type="protein sequence ID" value="KZM84269.1"/>
    <property type="molecule type" value="Genomic_DNA"/>
</dbReference>
<dbReference type="EMBL" id="CP093350">
    <property type="protein sequence ID" value="WOH11618.1"/>
    <property type="molecule type" value="Genomic_DNA"/>
</dbReference>
<feature type="region of interest" description="Disordered" evidence="1">
    <location>
        <begin position="1"/>
        <end position="23"/>
    </location>
</feature>
<evidence type="ECO:0000313" key="3">
    <source>
        <dbReference type="EMBL" id="WOH11618.1"/>
    </source>
</evidence>
<evidence type="ECO:0000313" key="4">
    <source>
        <dbReference type="Proteomes" id="UP000077755"/>
    </source>
</evidence>
<proteinExistence type="predicted"/>
<evidence type="ECO:0000256" key="1">
    <source>
        <dbReference type="SAM" id="MobiDB-lite"/>
    </source>
</evidence>
<name>A0A175YL01_DAUCS</name>
<dbReference type="AlphaFoldDB" id="A0A175YL01"/>
<organism evidence="2">
    <name type="scientific">Daucus carota subsp. sativus</name>
    <name type="common">Carrot</name>
    <dbReference type="NCBI Taxonomy" id="79200"/>
    <lineage>
        <taxon>Eukaryota</taxon>
        <taxon>Viridiplantae</taxon>
        <taxon>Streptophyta</taxon>
        <taxon>Embryophyta</taxon>
        <taxon>Tracheophyta</taxon>
        <taxon>Spermatophyta</taxon>
        <taxon>Magnoliopsida</taxon>
        <taxon>eudicotyledons</taxon>
        <taxon>Gunneridae</taxon>
        <taxon>Pentapetalae</taxon>
        <taxon>asterids</taxon>
        <taxon>campanulids</taxon>
        <taxon>Apiales</taxon>
        <taxon>Apiaceae</taxon>
        <taxon>Apioideae</taxon>
        <taxon>Scandiceae</taxon>
        <taxon>Daucinae</taxon>
        <taxon>Daucus</taxon>
        <taxon>Daucus sect. Daucus</taxon>
    </lineage>
</organism>